<feature type="coiled-coil region" evidence="1">
    <location>
        <begin position="455"/>
        <end position="513"/>
    </location>
</feature>
<feature type="compositionally biased region" description="Polar residues" evidence="2">
    <location>
        <begin position="252"/>
        <end position="281"/>
    </location>
</feature>
<accession>A0ABP1D2H5</accession>
<evidence type="ECO:0000313" key="4">
    <source>
        <dbReference type="Proteomes" id="UP001497453"/>
    </source>
</evidence>
<feature type="region of interest" description="Disordered" evidence="2">
    <location>
        <begin position="66"/>
        <end position="96"/>
    </location>
</feature>
<feature type="region of interest" description="Disordered" evidence="2">
    <location>
        <begin position="797"/>
        <end position="849"/>
    </location>
</feature>
<feature type="compositionally biased region" description="Acidic residues" evidence="2">
    <location>
        <begin position="577"/>
        <end position="606"/>
    </location>
</feature>
<feature type="compositionally biased region" description="Polar residues" evidence="2">
    <location>
        <begin position="207"/>
        <end position="227"/>
    </location>
</feature>
<feature type="compositionally biased region" description="Low complexity" evidence="2">
    <location>
        <begin position="910"/>
        <end position="923"/>
    </location>
</feature>
<feature type="compositionally biased region" description="Polar residues" evidence="2">
    <location>
        <begin position="925"/>
        <end position="934"/>
    </location>
</feature>
<keyword evidence="4" id="KW-1185">Reference proteome</keyword>
<evidence type="ECO:0000256" key="1">
    <source>
        <dbReference type="SAM" id="Coils"/>
    </source>
</evidence>
<gene>
    <name evidence="3" type="ORF">GFSPODELE1_LOCUS3866</name>
</gene>
<dbReference type="Proteomes" id="UP001497453">
    <property type="component" value="Chromosome 2"/>
</dbReference>
<feature type="region of interest" description="Disordered" evidence="2">
    <location>
        <begin position="632"/>
        <end position="666"/>
    </location>
</feature>
<protein>
    <submittedName>
        <fullName evidence="3">Uncharacterized protein</fullName>
    </submittedName>
</protein>
<evidence type="ECO:0000313" key="3">
    <source>
        <dbReference type="EMBL" id="CAL1702071.1"/>
    </source>
</evidence>
<feature type="compositionally biased region" description="Low complexity" evidence="2">
    <location>
        <begin position="823"/>
        <end position="843"/>
    </location>
</feature>
<sequence>MSVMNTAKLESPPPSPVRSSLGSSKRNSHHRRLSSDDNINLGDKDSIRRRALWTLEGKTDVGTFSKVDIPEIDTPECPQRPFEFPTKPSYPPGVGAGFGGGLSSIMGNKRDRDSFGKFMSSSGSIEQLGTLLEEEEEEEDNNVTMTSSPVEEVAEPTVVVTTPSPAPVRHRPASLNLKPLALASSQALSYGDLPTPSPSPNVRSGLRSLTLTTNPDPSEETVQFGSSNRKRHSMMVTSTTSASATLARRPSLNISSDVQSTVPSSTPIRRTSISYHSSSDSGPLMNFGLPTPDMTPISEKRYSSSSMDSDYSRASSRGSRPLSVTEQHFLFQAHQTLVQRISDLERALSARPRSRPQSYASDVSAQSEPPSDEMLQLIADLKSERDELKRDVDGWRARLADSEKQLGVLMRRVENERRDAWVARERVGLLEIEKSTLQKTIEEKTAWGEDGWNKYHDARSELDNVRQECMSLQIQVQQHSECPNELSAVQEALRSERSRREELERELEVAGLLATPTPRTFEYKGLPSKPVSASVSRPFARRGGLGFRSIDSAGSFTDVESLDGTDRPHFELKAVQEEDETDSRDDATDCSDNDNELAGYEDEDENDAYAFNSSSSASSLGSIQDMHRQVNVHSEEDSFDVPPLTASSRCNSTSPSPLPSPEPGHVRRASLSKTWTFPLKAEVPYEREIDEIDRFFGCLEDVDDSPPLGRFTSAESGKNIFSQALGESDDELPPFILPADVGVEVDSPRQHDQPKTALDVVLEEEEEEDDEEIDNPELLNVADDEFVGQEVEGGIIFTFNPPPFFEGPEDASLDSSATSDIQPSTPSSRSSPSSIPRPTTTKSFTLSPVLTTPVKPVPSAFAGFSPSSFSTPPSRWSPSPTSIPAIGPRPSTSVSPPVIRNKPASFLPQPRRSSPVISRIPVPSTRPTSPLSKASTSIIDDSISAQPNPVSEMKCDVQCIPAPSTPTLSLSSPFNSPTLAARLSHTLTNFIPVSSLASWSPLSSKLTSPVHMYNIPTPSDPVSPSGDTYGAHLSKPFPRGQLFVSKEKQLEKLRLRLEAERRIFDRHRSAPIFTRNISGSIVQI</sequence>
<feature type="region of interest" description="Disordered" evidence="2">
    <location>
        <begin position="865"/>
        <end position="934"/>
    </location>
</feature>
<feature type="compositionally biased region" description="Low complexity" evidence="2">
    <location>
        <begin position="303"/>
        <end position="317"/>
    </location>
</feature>
<name>A0ABP1D2H5_9APHY</name>
<proteinExistence type="predicted"/>
<dbReference type="EMBL" id="OZ037945">
    <property type="protein sequence ID" value="CAL1702071.1"/>
    <property type="molecule type" value="Genomic_DNA"/>
</dbReference>
<reference evidence="4" key="1">
    <citation type="submission" date="2024-04" db="EMBL/GenBank/DDBJ databases">
        <authorList>
            <person name="Shaw F."/>
            <person name="Minotto A."/>
        </authorList>
    </citation>
    <scope>NUCLEOTIDE SEQUENCE [LARGE SCALE GENOMIC DNA]</scope>
</reference>
<organism evidence="3 4">
    <name type="scientific">Somion occarium</name>
    <dbReference type="NCBI Taxonomy" id="3059160"/>
    <lineage>
        <taxon>Eukaryota</taxon>
        <taxon>Fungi</taxon>
        <taxon>Dikarya</taxon>
        <taxon>Basidiomycota</taxon>
        <taxon>Agaricomycotina</taxon>
        <taxon>Agaricomycetes</taxon>
        <taxon>Polyporales</taxon>
        <taxon>Cerrenaceae</taxon>
        <taxon>Somion</taxon>
    </lineage>
</organism>
<feature type="region of interest" description="Disordered" evidence="2">
    <location>
        <begin position="133"/>
        <end position="156"/>
    </location>
</feature>
<feature type="region of interest" description="Disordered" evidence="2">
    <location>
        <begin position="191"/>
        <end position="319"/>
    </location>
</feature>
<feature type="compositionally biased region" description="Polar residues" evidence="2">
    <location>
        <begin position="355"/>
        <end position="369"/>
    </location>
</feature>
<feature type="compositionally biased region" description="Low complexity" evidence="2">
    <location>
        <begin position="237"/>
        <end position="247"/>
    </location>
</feature>
<feature type="compositionally biased region" description="Low complexity" evidence="2">
    <location>
        <begin position="147"/>
        <end position="156"/>
    </location>
</feature>
<keyword evidence="1" id="KW-0175">Coiled coil</keyword>
<feature type="region of interest" description="Disordered" evidence="2">
    <location>
        <begin position="1"/>
        <end position="46"/>
    </location>
</feature>
<evidence type="ECO:0000256" key="2">
    <source>
        <dbReference type="SAM" id="MobiDB-lite"/>
    </source>
</evidence>
<feature type="region of interest" description="Disordered" evidence="2">
    <location>
        <begin position="348"/>
        <end position="372"/>
    </location>
</feature>
<feature type="compositionally biased region" description="Polar residues" evidence="2">
    <location>
        <begin position="813"/>
        <end position="822"/>
    </location>
</feature>
<feature type="compositionally biased region" description="Low complexity" evidence="2">
    <location>
        <begin position="865"/>
        <end position="884"/>
    </location>
</feature>
<feature type="region of interest" description="Disordered" evidence="2">
    <location>
        <begin position="574"/>
        <end position="606"/>
    </location>
</feature>